<dbReference type="GO" id="GO:1901137">
    <property type="term" value="P:carbohydrate derivative biosynthetic process"/>
    <property type="evidence" value="ECO:0007669"/>
    <property type="project" value="UniProtKB-ARBA"/>
</dbReference>
<dbReference type="GO" id="GO:0005886">
    <property type="term" value="C:plasma membrane"/>
    <property type="evidence" value="ECO:0007669"/>
    <property type="project" value="UniProtKB-SubCell"/>
</dbReference>
<dbReference type="AlphaFoldDB" id="A0A382PPV8"/>
<keyword evidence="2" id="KW-1003">Cell membrane</keyword>
<accession>A0A382PPV8</accession>
<proteinExistence type="predicted"/>
<feature type="non-terminal residue" evidence="7">
    <location>
        <position position="133"/>
    </location>
</feature>
<evidence type="ECO:0000256" key="4">
    <source>
        <dbReference type="ARBA" id="ARBA00022679"/>
    </source>
</evidence>
<comment type="subcellular location">
    <subcellularLocation>
        <location evidence="1">Cell inner membrane</location>
    </subcellularLocation>
</comment>
<keyword evidence="4" id="KW-0808">Transferase</keyword>
<dbReference type="EMBL" id="UINC01108523">
    <property type="protein sequence ID" value="SVC74688.1"/>
    <property type="molecule type" value="Genomic_DNA"/>
</dbReference>
<dbReference type="Pfam" id="PF03279">
    <property type="entry name" value="Lip_A_acyltrans"/>
    <property type="match status" value="1"/>
</dbReference>
<evidence type="ECO:0000256" key="6">
    <source>
        <dbReference type="ARBA" id="ARBA00023315"/>
    </source>
</evidence>
<reference evidence="7" key="1">
    <citation type="submission" date="2018-05" db="EMBL/GenBank/DDBJ databases">
        <authorList>
            <person name="Lanie J.A."/>
            <person name="Ng W.-L."/>
            <person name="Kazmierczak K.M."/>
            <person name="Andrzejewski T.M."/>
            <person name="Davidsen T.M."/>
            <person name="Wayne K.J."/>
            <person name="Tettelin H."/>
            <person name="Glass J.I."/>
            <person name="Rusch D."/>
            <person name="Podicherti R."/>
            <person name="Tsui H.-C.T."/>
            <person name="Winkler M.E."/>
        </authorList>
    </citation>
    <scope>NUCLEOTIDE SEQUENCE</scope>
</reference>
<evidence type="ECO:0000256" key="3">
    <source>
        <dbReference type="ARBA" id="ARBA00022519"/>
    </source>
</evidence>
<keyword evidence="5" id="KW-0472">Membrane</keyword>
<sequence length="133" mass="15836">MKLIFYFFSIYPLKTGFFLCNLLFKLIPNFLLKTLAPFKITKKNIEIAFPDLTDIETFNLSKESYKETIKSFYETLFVWSRNEAKIIEETKRINNRFLFSSPENSNGLIVFAVHNRSIDFLLRWMSSQRQHTS</sequence>
<keyword evidence="6" id="KW-0012">Acyltransferase</keyword>
<evidence type="ECO:0000256" key="5">
    <source>
        <dbReference type="ARBA" id="ARBA00023136"/>
    </source>
</evidence>
<keyword evidence="3" id="KW-0997">Cell inner membrane</keyword>
<evidence type="ECO:0000313" key="7">
    <source>
        <dbReference type="EMBL" id="SVC74688.1"/>
    </source>
</evidence>
<protein>
    <submittedName>
        <fullName evidence="7">Uncharacterized protein</fullName>
    </submittedName>
</protein>
<evidence type="ECO:0000256" key="2">
    <source>
        <dbReference type="ARBA" id="ARBA00022475"/>
    </source>
</evidence>
<gene>
    <name evidence="7" type="ORF">METZ01_LOCUS327542</name>
</gene>
<dbReference type="GO" id="GO:0016746">
    <property type="term" value="F:acyltransferase activity"/>
    <property type="evidence" value="ECO:0007669"/>
    <property type="project" value="UniProtKB-KW"/>
</dbReference>
<name>A0A382PPV8_9ZZZZ</name>
<organism evidence="7">
    <name type="scientific">marine metagenome</name>
    <dbReference type="NCBI Taxonomy" id="408172"/>
    <lineage>
        <taxon>unclassified sequences</taxon>
        <taxon>metagenomes</taxon>
        <taxon>ecological metagenomes</taxon>
    </lineage>
</organism>
<dbReference type="GO" id="GO:0008610">
    <property type="term" value="P:lipid biosynthetic process"/>
    <property type="evidence" value="ECO:0007669"/>
    <property type="project" value="UniProtKB-ARBA"/>
</dbReference>
<evidence type="ECO:0000256" key="1">
    <source>
        <dbReference type="ARBA" id="ARBA00004533"/>
    </source>
</evidence>
<dbReference type="InterPro" id="IPR004960">
    <property type="entry name" value="LipA_acyltrans"/>
</dbReference>